<protein>
    <submittedName>
        <fullName evidence="2">Glycine/D-amino acid oxidase</fullName>
    </submittedName>
</protein>
<accession>A0A2K8TDC1</accession>
<keyword evidence="2" id="KW-0614">Plasmid</keyword>
<dbReference type="SUPFAM" id="SSF51905">
    <property type="entry name" value="FAD/NAD(P)-binding domain"/>
    <property type="match status" value="1"/>
</dbReference>
<dbReference type="Proteomes" id="UP000232003">
    <property type="component" value="Plasmid pNFSY08"/>
</dbReference>
<keyword evidence="3" id="KW-1185">Reference proteome</keyword>
<evidence type="ECO:0000313" key="2">
    <source>
        <dbReference type="EMBL" id="AUB45005.1"/>
    </source>
</evidence>
<feature type="domain" description="FAD dependent oxidoreductase" evidence="1">
    <location>
        <begin position="31"/>
        <end position="77"/>
    </location>
</feature>
<reference evidence="2 3" key="1">
    <citation type="submission" date="2017-11" db="EMBL/GenBank/DDBJ databases">
        <title>Complete genome of a free-living desiccation-tolerant cyanobacterium and its photosynthetic adaptation to extreme terrestrial habitat.</title>
        <authorList>
            <person name="Shang J."/>
        </authorList>
    </citation>
    <scope>NUCLEOTIDE SEQUENCE [LARGE SCALE GENOMIC DNA]</scope>
    <source>
        <strain evidence="2 3">CCNUN1</strain>
        <plasmid evidence="3">pnfsy08</plasmid>
    </source>
</reference>
<proteinExistence type="predicted"/>
<geneLocation type="plasmid" evidence="3">
    <name>pnfsy08</name>
</geneLocation>
<organism evidence="2 3">
    <name type="scientific">Nostoc flagelliforme CCNUN1</name>
    <dbReference type="NCBI Taxonomy" id="2038116"/>
    <lineage>
        <taxon>Bacteria</taxon>
        <taxon>Bacillati</taxon>
        <taxon>Cyanobacteriota</taxon>
        <taxon>Cyanophyceae</taxon>
        <taxon>Nostocales</taxon>
        <taxon>Nostocaceae</taxon>
        <taxon>Nostoc</taxon>
    </lineage>
</organism>
<dbReference type="KEGG" id="nfl:COO91_11262"/>
<evidence type="ECO:0000313" key="3">
    <source>
        <dbReference type="Proteomes" id="UP000232003"/>
    </source>
</evidence>
<evidence type="ECO:0000259" key="1">
    <source>
        <dbReference type="Pfam" id="PF01266"/>
    </source>
</evidence>
<dbReference type="InterPro" id="IPR006076">
    <property type="entry name" value="FAD-dep_OxRdtase"/>
</dbReference>
<dbReference type="EMBL" id="CP024793">
    <property type="protein sequence ID" value="AUB45005.1"/>
    <property type="molecule type" value="Genomic_DNA"/>
</dbReference>
<name>A0A2K8TDC1_9NOSO</name>
<dbReference type="RefSeq" id="WP_339382518.1">
    <property type="nucleotide sequence ID" value="NZ_CAWNNC010000009.1"/>
</dbReference>
<dbReference type="AlphaFoldDB" id="A0A2K8TDC1"/>
<dbReference type="Gene3D" id="3.50.50.60">
    <property type="entry name" value="FAD/NAD(P)-binding domain"/>
    <property type="match status" value="1"/>
</dbReference>
<gene>
    <name evidence="2" type="ORF">COO91_11262</name>
</gene>
<dbReference type="Pfam" id="PF01266">
    <property type="entry name" value="DAO"/>
    <property type="match status" value="1"/>
</dbReference>
<dbReference type="InterPro" id="IPR036188">
    <property type="entry name" value="FAD/NAD-bd_sf"/>
</dbReference>
<sequence>MPNLSEKHISYWIDSTPTANFSPLSNNLSVDVAIVGAGIAGITPARLLKRAGKTVAVIESQQISTGVSGHTTAKVTLLHQSAWYIQPDTGIVIIRKNP</sequence>